<dbReference type="RefSeq" id="WP_246600260.1">
    <property type="nucleotide sequence ID" value="NZ_JAHTBN010000001.1"/>
</dbReference>
<dbReference type="InterPro" id="IPR029154">
    <property type="entry name" value="HIBADH-like_NADP-bd"/>
</dbReference>
<keyword evidence="6" id="KW-1185">Reference proteome</keyword>
<sequence length="393" mass="42388">MISSIYFAVLCNSNSDEGKVYQRLKTASVHILSVCYSISDYEHRPARSVPAAVLGIWRKTIASSQIMRFQNVILARKNVASGAGYSSINSSQHSGGAMNIGFIGLGRMGFPLAKSLIKNGETVTVYDLNIDAAKKLEKDGATVAGNIPELCKSSDLIFTMLPGPPQVKAVALGENGIIANMKADAIYIDMSTVDVDTVDMLREEFTNKGIAFGDAPVGRLAMHADRGESLFMLGIDEKHYSRVEPILLKMGTTIYHCGKAGDGTRTKLINNMMVLCYCQINSEALVLAKALGLDLKNTFDVLTNTTASNGQLKQKWPQKVLKGDLTPGFDIALGYKDISLASNAGAASRIALPLCDITKNIFRMALAAENSGKDTSCITDFWAETNGVDKPRL</sequence>
<dbReference type="PANTHER" id="PTHR22981:SF7">
    <property type="entry name" value="3-HYDROXYISOBUTYRATE DEHYDROGENASE, MITOCHONDRIAL"/>
    <property type="match status" value="1"/>
</dbReference>
<gene>
    <name evidence="5" type="ORF">ACFOY1_19665</name>
</gene>
<accession>A0ABV8P2X1</accession>
<keyword evidence="2" id="KW-0520">NAD</keyword>
<evidence type="ECO:0000259" key="4">
    <source>
        <dbReference type="Pfam" id="PF14833"/>
    </source>
</evidence>
<evidence type="ECO:0000256" key="1">
    <source>
        <dbReference type="ARBA" id="ARBA00023002"/>
    </source>
</evidence>
<dbReference type="EC" id="1.1.-.-" evidence="5"/>
<dbReference type="InterPro" id="IPR006115">
    <property type="entry name" value="6PGDH_NADP-bd"/>
</dbReference>
<dbReference type="Proteomes" id="UP001595848">
    <property type="component" value="Unassembled WGS sequence"/>
</dbReference>
<dbReference type="Gene3D" id="3.40.50.720">
    <property type="entry name" value="NAD(P)-binding Rossmann-like Domain"/>
    <property type="match status" value="1"/>
</dbReference>
<protein>
    <submittedName>
        <fullName evidence="5">NAD(P)-dependent oxidoreductase</fullName>
        <ecNumber evidence="5">1.1.-.-</ecNumber>
    </submittedName>
</protein>
<comment type="caution">
    <text evidence="5">The sequence shown here is derived from an EMBL/GenBank/DDBJ whole genome shotgun (WGS) entry which is preliminary data.</text>
</comment>
<evidence type="ECO:0000259" key="3">
    <source>
        <dbReference type="Pfam" id="PF03446"/>
    </source>
</evidence>
<evidence type="ECO:0000313" key="5">
    <source>
        <dbReference type="EMBL" id="MFC4203174.1"/>
    </source>
</evidence>
<dbReference type="InterPro" id="IPR013328">
    <property type="entry name" value="6PGD_dom2"/>
</dbReference>
<dbReference type="PANTHER" id="PTHR22981">
    <property type="entry name" value="3-HYDROXYISOBUTYRATE DEHYDROGENASE-RELATED"/>
    <property type="match status" value="1"/>
</dbReference>
<organism evidence="5 6">
    <name type="scientific">Candidimonas humi</name>
    <dbReference type="NCBI Taxonomy" id="683355"/>
    <lineage>
        <taxon>Bacteria</taxon>
        <taxon>Pseudomonadati</taxon>
        <taxon>Pseudomonadota</taxon>
        <taxon>Betaproteobacteria</taxon>
        <taxon>Burkholderiales</taxon>
        <taxon>Alcaligenaceae</taxon>
        <taxon>Candidimonas</taxon>
    </lineage>
</organism>
<feature type="domain" description="3-hydroxyisobutyrate dehydrogenase-like NAD-binding" evidence="4">
    <location>
        <begin position="261"/>
        <end position="378"/>
    </location>
</feature>
<dbReference type="Pfam" id="PF14833">
    <property type="entry name" value="NAD_binding_11"/>
    <property type="match status" value="1"/>
</dbReference>
<reference evidence="6" key="1">
    <citation type="journal article" date="2019" name="Int. J. Syst. Evol. Microbiol.">
        <title>The Global Catalogue of Microorganisms (GCM) 10K type strain sequencing project: providing services to taxonomists for standard genome sequencing and annotation.</title>
        <authorList>
            <consortium name="The Broad Institute Genomics Platform"/>
            <consortium name="The Broad Institute Genome Sequencing Center for Infectious Disease"/>
            <person name="Wu L."/>
            <person name="Ma J."/>
        </authorList>
    </citation>
    <scope>NUCLEOTIDE SEQUENCE [LARGE SCALE GENOMIC DNA]</scope>
    <source>
        <strain evidence="6">LMG 24813</strain>
    </source>
</reference>
<dbReference type="InterPro" id="IPR008927">
    <property type="entry name" value="6-PGluconate_DH-like_C_sf"/>
</dbReference>
<dbReference type="Gene3D" id="1.10.1040.10">
    <property type="entry name" value="N-(1-d-carboxylethyl)-l-norvaline Dehydrogenase, domain 2"/>
    <property type="match status" value="1"/>
</dbReference>
<dbReference type="GO" id="GO:0016491">
    <property type="term" value="F:oxidoreductase activity"/>
    <property type="evidence" value="ECO:0007669"/>
    <property type="project" value="UniProtKB-KW"/>
</dbReference>
<dbReference type="Pfam" id="PF03446">
    <property type="entry name" value="NAD_binding_2"/>
    <property type="match status" value="1"/>
</dbReference>
<dbReference type="InterPro" id="IPR036291">
    <property type="entry name" value="NAD(P)-bd_dom_sf"/>
</dbReference>
<evidence type="ECO:0000313" key="6">
    <source>
        <dbReference type="Proteomes" id="UP001595848"/>
    </source>
</evidence>
<proteinExistence type="predicted"/>
<feature type="domain" description="6-phosphogluconate dehydrogenase NADP-binding" evidence="3">
    <location>
        <begin position="99"/>
        <end position="258"/>
    </location>
</feature>
<dbReference type="EMBL" id="JBHSBV010000009">
    <property type="protein sequence ID" value="MFC4203174.1"/>
    <property type="molecule type" value="Genomic_DNA"/>
</dbReference>
<keyword evidence="1 5" id="KW-0560">Oxidoreductase</keyword>
<dbReference type="SUPFAM" id="SSF48179">
    <property type="entry name" value="6-phosphogluconate dehydrogenase C-terminal domain-like"/>
    <property type="match status" value="1"/>
</dbReference>
<name>A0ABV8P2X1_9BURK</name>
<dbReference type="SUPFAM" id="SSF51735">
    <property type="entry name" value="NAD(P)-binding Rossmann-fold domains"/>
    <property type="match status" value="1"/>
</dbReference>
<evidence type="ECO:0000256" key="2">
    <source>
        <dbReference type="ARBA" id="ARBA00023027"/>
    </source>
</evidence>